<accession>A0AAD5PGG8</accession>
<protein>
    <submittedName>
        <fullName evidence="2">Uncharacterized protein</fullName>
    </submittedName>
</protein>
<reference evidence="2" key="1">
    <citation type="journal article" date="2022" name="IScience">
        <title>Evolution of zygomycete secretomes and the origins of terrestrial fungal ecologies.</title>
        <authorList>
            <person name="Chang Y."/>
            <person name="Wang Y."/>
            <person name="Mondo S."/>
            <person name="Ahrendt S."/>
            <person name="Andreopoulos W."/>
            <person name="Barry K."/>
            <person name="Beard J."/>
            <person name="Benny G.L."/>
            <person name="Blankenship S."/>
            <person name="Bonito G."/>
            <person name="Cuomo C."/>
            <person name="Desiro A."/>
            <person name="Gervers K.A."/>
            <person name="Hundley H."/>
            <person name="Kuo A."/>
            <person name="LaButti K."/>
            <person name="Lang B.F."/>
            <person name="Lipzen A."/>
            <person name="O'Donnell K."/>
            <person name="Pangilinan J."/>
            <person name="Reynolds N."/>
            <person name="Sandor L."/>
            <person name="Smith M.E."/>
            <person name="Tsang A."/>
            <person name="Grigoriev I.V."/>
            <person name="Stajich J.E."/>
            <person name="Spatafora J.W."/>
        </authorList>
    </citation>
    <scope>NUCLEOTIDE SEQUENCE</scope>
    <source>
        <strain evidence="2">RSA 2281</strain>
    </source>
</reference>
<gene>
    <name evidence="2" type="ORF">BDA99DRAFT_503742</name>
</gene>
<feature type="region of interest" description="Disordered" evidence="1">
    <location>
        <begin position="60"/>
        <end position="119"/>
    </location>
</feature>
<evidence type="ECO:0000313" key="2">
    <source>
        <dbReference type="EMBL" id="KAI9269177.1"/>
    </source>
</evidence>
<feature type="compositionally biased region" description="Low complexity" evidence="1">
    <location>
        <begin position="82"/>
        <end position="99"/>
    </location>
</feature>
<dbReference type="AlphaFoldDB" id="A0AAD5PGG8"/>
<organism evidence="2 3">
    <name type="scientific">Phascolomyces articulosus</name>
    <dbReference type="NCBI Taxonomy" id="60185"/>
    <lineage>
        <taxon>Eukaryota</taxon>
        <taxon>Fungi</taxon>
        <taxon>Fungi incertae sedis</taxon>
        <taxon>Mucoromycota</taxon>
        <taxon>Mucoromycotina</taxon>
        <taxon>Mucoromycetes</taxon>
        <taxon>Mucorales</taxon>
        <taxon>Lichtheimiaceae</taxon>
        <taxon>Phascolomyces</taxon>
    </lineage>
</organism>
<keyword evidence="3" id="KW-1185">Reference proteome</keyword>
<evidence type="ECO:0000313" key="3">
    <source>
        <dbReference type="Proteomes" id="UP001209540"/>
    </source>
</evidence>
<dbReference type="Proteomes" id="UP001209540">
    <property type="component" value="Unassembled WGS sequence"/>
</dbReference>
<sequence>MKHPNSMTTKDYEYKVYDRIEGQPSFLSQSHVPIIVVMARHEGFQWNDDLFVSPFRREAGYTSQKSADRLERESRVSDDKTTITTRTMNTNRNNNNSSTSEEDPVIQIQLSDTDRDIWP</sequence>
<name>A0AAD5PGG8_9FUNG</name>
<dbReference type="EMBL" id="JAIXMP010000008">
    <property type="protein sequence ID" value="KAI9269177.1"/>
    <property type="molecule type" value="Genomic_DNA"/>
</dbReference>
<reference evidence="2" key="2">
    <citation type="submission" date="2023-02" db="EMBL/GenBank/DDBJ databases">
        <authorList>
            <consortium name="DOE Joint Genome Institute"/>
            <person name="Mondo S.J."/>
            <person name="Chang Y."/>
            <person name="Wang Y."/>
            <person name="Ahrendt S."/>
            <person name="Andreopoulos W."/>
            <person name="Barry K."/>
            <person name="Beard J."/>
            <person name="Benny G.L."/>
            <person name="Blankenship S."/>
            <person name="Bonito G."/>
            <person name="Cuomo C."/>
            <person name="Desiro A."/>
            <person name="Gervers K.A."/>
            <person name="Hundley H."/>
            <person name="Kuo A."/>
            <person name="LaButti K."/>
            <person name="Lang B.F."/>
            <person name="Lipzen A."/>
            <person name="O'Donnell K."/>
            <person name="Pangilinan J."/>
            <person name="Reynolds N."/>
            <person name="Sandor L."/>
            <person name="Smith M.W."/>
            <person name="Tsang A."/>
            <person name="Grigoriev I.V."/>
            <person name="Stajich J.E."/>
            <person name="Spatafora J.W."/>
        </authorList>
    </citation>
    <scope>NUCLEOTIDE SEQUENCE</scope>
    <source>
        <strain evidence="2">RSA 2281</strain>
    </source>
</reference>
<comment type="caution">
    <text evidence="2">The sequence shown here is derived from an EMBL/GenBank/DDBJ whole genome shotgun (WGS) entry which is preliminary data.</text>
</comment>
<feature type="compositionally biased region" description="Basic and acidic residues" evidence="1">
    <location>
        <begin position="66"/>
        <end position="81"/>
    </location>
</feature>
<evidence type="ECO:0000256" key="1">
    <source>
        <dbReference type="SAM" id="MobiDB-lite"/>
    </source>
</evidence>
<proteinExistence type="predicted"/>